<dbReference type="Proteomes" id="UP000736787">
    <property type="component" value="Unassembled WGS sequence"/>
</dbReference>
<evidence type="ECO:0000313" key="1">
    <source>
        <dbReference type="EMBL" id="KAG2950634.1"/>
    </source>
</evidence>
<evidence type="ECO:0000313" key="2">
    <source>
        <dbReference type="Proteomes" id="UP000736787"/>
    </source>
</evidence>
<organism evidence="1 2">
    <name type="scientific">Phytophthora cactorum</name>
    <dbReference type="NCBI Taxonomy" id="29920"/>
    <lineage>
        <taxon>Eukaryota</taxon>
        <taxon>Sar</taxon>
        <taxon>Stramenopiles</taxon>
        <taxon>Oomycota</taxon>
        <taxon>Peronosporomycetes</taxon>
        <taxon>Peronosporales</taxon>
        <taxon>Peronosporaceae</taxon>
        <taxon>Phytophthora</taxon>
    </lineage>
</organism>
<protein>
    <submittedName>
        <fullName evidence="1">Uncharacterized protein</fullName>
    </submittedName>
</protein>
<sequence>MSSQLQDGEPPLETNWHRQWRVLFPSTYSTKAIASSPLREHAAG</sequence>
<name>A0A8T1EDR3_9STRA</name>
<comment type="caution">
    <text evidence="1">The sequence shown here is derived from an EMBL/GenBank/DDBJ whole genome shotgun (WGS) entry which is preliminary data.</text>
</comment>
<dbReference type="EMBL" id="RCMK01000066">
    <property type="protein sequence ID" value="KAG2950634.1"/>
    <property type="molecule type" value="Genomic_DNA"/>
</dbReference>
<dbReference type="AlphaFoldDB" id="A0A8T1EDR3"/>
<gene>
    <name evidence="1" type="ORF">PC117_g4243</name>
</gene>
<reference evidence="1" key="1">
    <citation type="submission" date="2018-10" db="EMBL/GenBank/DDBJ databases">
        <title>Effector identification in a new, highly contiguous assembly of the strawberry crown rot pathogen Phytophthora cactorum.</title>
        <authorList>
            <person name="Armitage A.D."/>
            <person name="Nellist C.F."/>
            <person name="Bates H."/>
            <person name="Vickerstaff R.J."/>
            <person name="Harrison R.J."/>
        </authorList>
    </citation>
    <scope>NUCLEOTIDE SEQUENCE</scope>
    <source>
        <strain evidence="1">4040</strain>
    </source>
</reference>
<proteinExistence type="predicted"/>
<accession>A0A8T1EDR3</accession>